<keyword evidence="3" id="KW-1185">Reference proteome</keyword>
<dbReference type="RefSeq" id="XP_007828938.1">
    <property type="nucleotide sequence ID" value="XM_007830747.1"/>
</dbReference>
<keyword evidence="1" id="KW-0812">Transmembrane</keyword>
<protein>
    <submittedName>
        <fullName evidence="2">Uncharacterized protein</fullName>
    </submittedName>
</protein>
<dbReference type="AlphaFoldDB" id="W3XG08"/>
<name>W3XG08_PESFW</name>
<sequence length="100" mass="10849">MYIIFTNAGQAIVGQIFRQSDAPKYLQGMIAVLSLESVAAFLALIGILVFWYSNEKGLGETGLPDLSAEIMLPEERGTESKTPKSTAGTVIIHAPFRYAL</sequence>
<evidence type="ECO:0000313" key="2">
    <source>
        <dbReference type="EMBL" id="ETS84141.1"/>
    </source>
</evidence>
<reference evidence="3" key="1">
    <citation type="journal article" date="2015" name="BMC Genomics">
        <title>Genomic and transcriptomic analysis of the endophytic fungus Pestalotiopsis fici reveals its lifestyle and high potential for synthesis of natural products.</title>
        <authorList>
            <person name="Wang X."/>
            <person name="Zhang X."/>
            <person name="Liu L."/>
            <person name="Xiang M."/>
            <person name="Wang W."/>
            <person name="Sun X."/>
            <person name="Che Y."/>
            <person name="Guo L."/>
            <person name="Liu G."/>
            <person name="Guo L."/>
            <person name="Wang C."/>
            <person name="Yin W.B."/>
            <person name="Stadler M."/>
            <person name="Zhang X."/>
            <person name="Liu X."/>
        </authorList>
    </citation>
    <scope>NUCLEOTIDE SEQUENCE [LARGE SCALE GENOMIC DNA]</scope>
    <source>
        <strain evidence="3">W106-1 / CGMCC3.15140</strain>
    </source>
</reference>
<keyword evidence="1" id="KW-1133">Transmembrane helix</keyword>
<evidence type="ECO:0000256" key="1">
    <source>
        <dbReference type="SAM" id="Phobius"/>
    </source>
</evidence>
<keyword evidence="1" id="KW-0472">Membrane</keyword>
<dbReference type="GeneID" id="19267179"/>
<organism evidence="2 3">
    <name type="scientific">Pestalotiopsis fici (strain W106-1 / CGMCC3.15140)</name>
    <dbReference type="NCBI Taxonomy" id="1229662"/>
    <lineage>
        <taxon>Eukaryota</taxon>
        <taxon>Fungi</taxon>
        <taxon>Dikarya</taxon>
        <taxon>Ascomycota</taxon>
        <taxon>Pezizomycotina</taxon>
        <taxon>Sordariomycetes</taxon>
        <taxon>Xylariomycetidae</taxon>
        <taxon>Amphisphaeriales</taxon>
        <taxon>Sporocadaceae</taxon>
        <taxon>Pestalotiopsis</taxon>
    </lineage>
</organism>
<proteinExistence type="predicted"/>
<dbReference type="Proteomes" id="UP000030651">
    <property type="component" value="Unassembled WGS sequence"/>
</dbReference>
<dbReference type="InParanoid" id="W3XG08"/>
<dbReference type="EMBL" id="KI912110">
    <property type="protein sequence ID" value="ETS84141.1"/>
    <property type="molecule type" value="Genomic_DNA"/>
</dbReference>
<gene>
    <name evidence="2" type="ORF">PFICI_02166</name>
</gene>
<evidence type="ECO:0000313" key="3">
    <source>
        <dbReference type="Proteomes" id="UP000030651"/>
    </source>
</evidence>
<accession>W3XG08</accession>
<dbReference type="HOGENOM" id="CLU_2307036_0_0_1"/>
<dbReference type="KEGG" id="pfy:PFICI_02166"/>
<feature type="transmembrane region" description="Helical" evidence="1">
    <location>
        <begin position="29"/>
        <end position="52"/>
    </location>
</feature>